<organism evidence="11 12">
    <name type="scientific">Stachybotrys elegans</name>
    <dbReference type="NCBI Taxonomy" id="80388"/>
    <lineage>
        <taxon>Eukaryota</taxon>
        <taxon>Fungi</taxon>
        <taxon>Dikarya</taxon>
        <taxon>Ascomycota</taxon>
        <taxon>Pezizomycotina</taxon>
        <taxon>Sordariomycetes</taxon>
        <taxon>Hypocreomycetidae</taxon>
        <taxon>Hypocreales</taxon>
        <taxon>Stachybotryaceae</taxon>
        <taxon>Stachybotrys</taxon>
    </lineage>
</organism>
<evidence type="ECO:0000256" key="2">
    <source>
        <dbReference type="ARBA" id="ARBA00012423"/>
    </source>
</evidence>
<comment type="caution">
    <text evidence="11">The sequence shown here is derived from an EMBL/GenBank/DDBJ whole genome shotgun (WGS) entry which is preliminary data.</text>
</comment>
<accession>A0A8K0SKB3</accession>
<evidence type="ECO:0000313" key="11">
    <source>
        <dbReference type="EMBL" id="KAH7305489.1"/>
    </source>
</evidence>
<dbReference type="InterPro" id="IPR029058">
    <property type="entry name" value="AB_hydrolase_fold"/>
</dbReference>
<protein>
    <recommendedName>
        <fullName evidence="3">Acyl-protein thioesterase 1</fullName>
        <ecNumber evidence="2">3.1.2.22</ecNumber>
    </recommendedName>
    <alternativeName>
        <fullName evidence="8">Palmitoyl-protein hydrolase</fullName>
    </alternativeName>
</protein>
<dbReference type="GO" id="GO:0008474">
    <property type="term" value="F:palmitoyl-(protein) hydrolase activity"/>
    <property type="evidence" value="ECO:0007669"/>
    <property type="project" value="UniProtKB-EC"/>
</dbReference>
<keyword evidence="6" id="KW-0443">Lipid metabolism</keyword>
<comment type="function">
    <text evidence="7">Hydrolyzes fatty acids from S-acylated cysteine residues in proteins with a strong preference for palmitoylated G-alpha proteins over other acyl substrates. Mediates the deacylation of G-alpha proteins such as GPA1 in vivo, but has weak or no activity toward palmitoylated Ras proteins. Has weak lysophospholipase activity in vitro; however such activity may not exist in vivo.</text>
</comment>
<evidence type="ECO:0000259" key="10">
    <source>
        <dbReference type="Pfam" id="PF02230"/>
    </source>
</evidence>
<dbReference type="InterPro" id="IPR003140">
    <property type="entry name" value="PLipase/COase/thioEstase"/>
</dbReference>
<keyword evidence="12" id="KW-1185">Reference proteome</keyword>
<evidence type="ECO:0000256" key="4">
    <source>
        <dbReference type="ARBA" id="ARBA00022487"/>
    </source>
</evidence>
<keyword evidence="6" id="KW-0276">Fatty acid metabolism</keyword>
<sequence length="213" mass="22892">MASLRYASPIVVPATSRHTATVIILHGLGDSGHGWRSAVDHFLRKQRLNEVKFILPHAPSLPITLNGGMAMPGWFDIKTLGGTMEQLKAGLIEEDAPGILRSQSYINSLVQAEISNGIPSERIVLGGFSQGGAMSLFSGLTSAVKLAGIIGMSAWLPLSGSFKSHLPADNLNKATPVLMAHGDMDPVVRFEWANESQKLLSSEGYDVTLKVYR</sequence>
<dbReference type="Gene3D" id="3.40.50.1820">
    <property type="entry name" value="alpha/beta hydrolase"/>
    <property type="match status" value="1"/>
</dbReference>
<keyword evidence="4" id="KW-0719">Serine esterase</keyword>
<dbReference type="Proteomes" id="UP000813444">
    <property type="component" value="Unassembled WGS sequence"/>
</dbReference>
<feature type="domain" description="Phospholipase/carboxylesterase/thioesterase" evidence="10">
    <location>
        <begin position="9"/>
        <end position="213"/>
    </location>
</feature>
<evidence type="ECO:0000256" key="8">
    <source>
        <dbReference type="ARBA" id="ARBA00031195"/>
    </source>
</evidence>
<reference evidence="11" key="1">
    <citation type="journal article" date="2021" name="Nat. Commun.">
        <title>Genetic determinants of endophytism in the Arabidopsis root mycobiome.</title>
        <authorList>
            <person name="Mesny F."/>
            <person name="Miyauchi S."/>
            <person name="Thiergart T."/>
            <person name="Pickel B."/>
            <person name="Atanasova L."/>
            <person name="Karlsson M."/>
            <person name="Huettel B."/>
            <person name="Barry K.W."/>
            <person name="Haridas S."/>
            <person name="Chen C."/>
            <person name="Bauer D."/>
            <person name="Andreopoulos W."/>
            <person name="Pangilinan J."/>
            <person name="LaButti K."/>
            <person name="Riley R."/>
            <person name="Lipzen A."/>
            <person name="Clum A."/>
            <person name="Drula E."/>
            <person name="Henrissat B."/>
            <person name="Kohler A."/>
            <person name="Grigoriev I.V."/>
            <person name="Martin F.M."/>
            <person name="Hacquard S."/>
        </authorList>
    </citation>
    <scope>NUCLEOTIDE SEQUENCE</scope>
    <source>
        <strain evidence="11">MPI-CAGE-CH-0235</strain>
    </source>
</reference>
<dbReference type="GO" id="GO:0052689">
    <property type="term" value="F:carboxylic ester hydrolase activity"/>
    <property type="evidence" value="ECO:0007669"/>
    <property type="project" value="UniProtKB-KW"/>
</dbReference>
<evidence type="ECO:0000256" key="9">
    <source>
        <dbReference type="ARBA" id="ARBA00047337"/>
    </source>
</evidence>
<dbReference type="EMBL" id="JAGPNK010000018">
    <property type="protein sequence ID" value="KAH7305489.1"/>
    <property type="molecule type" value="Genomic_DNA"/>
</dbReference>
<evidence type="ECO:0000256" key="5">
    <source>
        <dbReference type="ARBA" id="ARBA00022801"/>
    </source>
</evidence>
<dbReference type="OrthoDB" id="2418081at2759"/>
<gene>
    <name evidence="11" type="ORF">B0I35DRAFT_112280</name>
</gene>
<evidence type="ECO:0000256" key="1">
    <source>
        <dbReference type="ARBA" id="ARBA00006499"/>
    </source>
</evidence>
<dbReference type="PANTHER" id="PTHR10655:SF17">
    <property type="entry name" value="LYSOPHOSPHOLIPASE-LIKE PROTEIN 1"/>
    <property type="match status" value="1"/>
</dbReference>
<dbReference type="InterPro" id="IPR050565">
    <property type="entry name" value="LYPA1-2/EST-like"/>
</dbReference>
<name>A0A8K0SKB3_9HYPO</name>
<evidence type="ECO:0000256" key="7">
    <source>
        <dbReference type="ARBA" id="ARBA00029392"/>
    </source>
</evidence>
<dbReference type="PANTHER" id="PTHR10655">
    <property type="entry name" value="LYSOPHOSPHOLIPASE-RELATED"/>
    <property type="match status" value="1"/>
</dbReference>
<dbReference type="EC" id="3.1.2.22" evidence="2"/>
<evidence type="ECO:0000256" key="6">
    <source>
        <dbReference type="ARBA" id="ARBA00022832"/>
    </source>
</evidence>
<dbReference type="AlphaFoldDB" id="A0A8K0SKB3"/>
<dbReference type="GO" id="GO:0005737">
    <property type="term" value="C:cytoplasm"/>
    <property type="evidence" value="ECO:0007669"/>
    <property type="project" value="TreeGrafter"/>
</dbReference>
<evidence type="ECO:0000313" key="12">
    <source>
        <dbReference type="Proteomes" id="UP000813444"/>
    </source>
</evidence>
<dbReference type="Pfam" id="PF02230">
    <property type="entry name" value="Abhydrolase_2"/>
    <property type="match status" value="1"/>
</dbReference>
<comment type="catalytic activity">
    <reaction evidence="9">
        <text>S-hexadecanoyl-L-cysteinyl-[protein] + H2O = L-cysteinyl-[protein] + hexadecanoate + H(+)</text>
        <dbReference type="Rhea" id="RHEA:19233"/>
        <dbReference type="Rhea" id="RHEA-COMP:10131"/>
        <dbReference type="Rhea" id="RHEA-COMP:11032"/>
        <dbReference type="ChEBI" id="CHEBI:7896"/>
        <dbReference type="ChEBI" id="CHEBI:15377"/>
        <dbReference type="ChEBI" id="CHEBI:15378"/>
        <dbReference type="ChEBI" id="CHEBI:29950"/>
        <dbReference type="ChEBI" id="CHEBI:74151"/>
        <dbReference type="EC" id="3.1.2.22"/>
    </reaction>
</comment>
<proteinExistence type="inferred from homology"/>
<comment type="similarity">
    <text evidence="1">Belongs to the AB hydrolase superfamily. AB hydrolase 2 family.</text>
</comment>
<dbReference type="SUPFAM" id="SSF53474">
    <property type="entry name" value="alpha/beta-Hydrolases"/>
    <property type="match status" value="1"/>
</dbReference>
<evidence type="ECO:0000256" key="3">
    <source>
        <dbReference type="ARBA" id="ARBA00014923"/>
    </source>
</evidence>
<keyword evidence="5" id="KW-0378">Hydrolase</keyword>
<dbReference type="GO" id="GO:0006631">
    <property type="term" value="P:fatty acid metabolic process"/>
    <property type="evidence" value="ECO:0007669"/>
    <property type="project" value="UniProtKB-KW"/>
</dbReference>